<dbReference type="AlphaFoldDB" id="A0ABD2YVE1"/>
<evidence type="ECO:0000313" key="1">
    <source>
        <dbReference type="EMBL" id="KAL3510189.1"/>
    </source>
</evidence>
<keyword evidence="2" id="KW-1185">Reference proteome</keyword>
<protein>
    <submittedName>
        <fullName evidence="1">Uncharacterized protein</fullName>
    </submittedName>
</protein>
<comment type="caution">
    <text evidence="1">The sequence shown here is derived from an EMBL/GenBank/DDBJ whole genome shotgun (WGS) entry which is preliminary data.</text>
</comment>
<evidence type="ECO:0000313" key="2">
    <source>
        <dbReference type="Proteomes" id="UP001630127"/>
    </source>
</evidence>
<dbReference type="EMBL" id="JBJUIK010000012">
    <property type="protein sequence ID" value="KAL3510189.1"/>
    <property type="molecule type" value="Genomic_DNA"/>
</dbReference>
<accession>A0ABD2YVE1</accession>
<sequence>MAICLKGIQHVLEVLTEGRFETHHRAGQAERPTHNVPQNHQGMCLNYFSNDYESDDKLYDAGARSRTQGRVCDGVKVDNDTDNIKLTIPTFQGSLDPNIYLE</sequence>
<gene>
    <name evidence="1" type="ORF">ACH5RR_029590</name>
</gene>
<name>A0ABD2YVE1_9GENT</name>
<dbReference type="Proteomes" id="UP001630127">
    <property type="component" value="Unassembled WGS sequence"/>
</dbReference>
<proteinExistence type="predicted"/>
<reference evidence="1 2" key="1">
    <citation type="submission" date="2024-11" db="EMBL/GenBank/DDBJ databases">
        <title>A near-complete genome assembly of Cinchona calisaya.</title>
        <authorList>
            <person name="Lian D.C."/>
            <person name="Zhao X.W."/>
            <person name="Wei L."/>
        </authorList>
    </citation>
    <scope>NUCLEOTIDE SEQUENCE [LARGE SCALE GENOMIC DNA]</scope>
    <source>
        <tissue evidence="1">Nenye</tissue>
    </source>
</reference>
<organism evidence="1 2">
    <name type="scientific">Cinchona calisaya</name>
    <dbReference type="NCBI Taxonomy" id="153742"/>
    <lineage>
        <taxon>Eukaryota</taxon>
        <taxon>Viridiplantae</taxon>
        <taxon>Streptophyta</taxon>
        <taxon>Embryophyta</taxon>
        <taxon>Tracheophyta</taxon>
        <taxon>Spermatophyta</taxon>
        <taxon>Magnoliopsida</taxon>
        <taxon>eudicotyledons</taxon>
        <taxon>Gunneridae</taxon>
        <taxon>Pentapetalae</taxon>
        <taxon>asterids</taxon>
        <taxon>lamiids</taxon>
        <taxon>Gentianales</taxon>
        <taxon>Rubiaceae</taxon>
        <taxon>Cinchonoideae</taxon>
        <taxon>Cinchoneae</taxon>
        <taxon>Cinchona</taxon>
    </lineage>
</organism>